<dbReference type="NCBIfam" id="NF003593">
    <property type="entry name" value="PRK05255.1-1"/>
    <property type="match status" value="1"/>
</dbReference>
<sequence>MARFKKDFDWAQIERDQQADEEIIYVSKSEIKRDAQDYRKIAANLVELNLNKILPLGFSSTVIDAIKAAKQMKSMEARRRQINYVAKQLRSYDLEELNQLLKETDPTGHIAAGSDVNIDKQIRVTIDRLLQPQFTSRALDALAKQEANFDRKLVLELLKQAKPGEDPLNTDLWNYFYEFFRNRLKS</sequence>
<evidence type="ECO:0000256" key="3">
    <source>
        <dbReference type="ARBA" id="ARBA00022730"/>
    </source>
</evidence>
<keyword evidence="6" id="KW-1185">Reference proteome</keyword>
<dbReference type="SUPFAM" id="SSF158710">
    <property type="entry name" value="PSPTO4464-like"/>
    <property type="match status" value="1"/>
</dbReference>
<evidence type="ECO:0000256" key="1">
    <source>
        <dbReference type="ARBA" id="ARBA00022490"/>
    </source>
</evidence>
<dbReference type="PANTHER" id="PTHR38101:SF1">
    <property type="entry name" value="UPF0307 PROTEIN YJGA"/>
    <property type="match status" value="1"/>
</dbReference>
<protein>
    <recommendedName>
        <fullName evidence="7">Ribosome-associated protein</fullName>
    </recommendedName>
</protein>
<keyword evidence="3" id="KW-0699">rRNA-binding</keyword>
<dbReference type="Pfam" id="PF04751">
    <property type="entry name" value="DarP"/>
    <property type="match status" value="1"/>
</dbReference>
<organism evidence="5 6">
    <name type="scientific">Psittacicella hinzii</name>
    <dbReference type="NCBI Taxonomy" id="2028575"/>
    <lineage>
        <taxon>Bacteria</taxon>
        <taxon>Pseudomonadati</taxon>
        <taxon>Pseudomonadota</taxon>
        <taxon>Gammaproteobacteria</taxon>
        <taxon>Pasteurellales</taxon>
        <taxon>Psittacicellaceae</taxon>
        <taxon>Psittacicella</taxon>
    </lineage>
</organism>
<comment type="caution">
    <text evidence="5">The sequence shown here is derived from an EMBL/GenBank/DDBJ whole genome shotgun (WGS) entry which is preliminary data.</text>
</comment>
<reference evidence="5 6" key="1">
    <citation type="submission" date="2017-08" db="EMBL/GenBank/DDBJ databases">
        <title>Reclassification of Bisgaard taxon 37 and 44.</title>
        <authorList>
            <person name="Christensen H."/>
        </authorList>
    </citation>
    <scope>NUCLEOTIDE SEQUENCE [LARGE SCALE GENOMIC DNA]</scope>
    <source>
        <strain evidence="5 6">111</strain>
    </source>
</reference>
<dbReference type="EMBL" id="NRJG01000182">
    <property type="protein sequence ID" value="RIY34686.1"/>
    <property type="molecule type" value="Genomic_DNA"/>
</dbReference>
<evidence type="ECO:0000256" key="4">
    <source>
        <dbReference type="ARBA" id="ARBA00022884"/>
    </source>
</evidence>
<evidence type="ECO:0000256" key="2">
    <source>
        <dbReference type="ARBA" id="ARBA00022517"/>
    </source>
</evidence>
<evidence type="ECO:0000313" key="6">
    <source>
        <dbReference type="Proteomes" id="UP000265916"/>
    </source>
</evidence>
<proteinExistence type="predicted"/>
<dbReference type="RefSeq" id="WP_119532672.1">
    <property type="nucleotide sequence ID" value="NZ_JBHSSP010000006.1"/>
</dbReference>
<dbReference type="GO" id="GO:0005829">
    <property type="term" value="C:cytosol"/>
    <property type="evidence" value="ECO:0007669"/>
    <property type="project" value="TreeGrafter"/>
</dbReference>
<keyword evidence="2" id="KW-0690">Ribosome biogenesis</keyword>
<dbReference type="PANTHER" id="PTHR38101">
    <property type="entry name" value="UPF0307 PROTEIN YJGA"/>
    <property type="match status" value="1"/>
</dbReference>
<dbReference type="CDD" id="cd16331">
    <property type="entry name" value="YjgA-like"/>
    <property type="match status" value="1"/>
</dbReference>
<evidence type="ECO:0008006" key="7">
    <source>
        <dbReference type="Google" id="ProtNLM"/>
    </source>
</evidence>
<dbReference type="Gene3D" id="1.10.60.30">
    <property type="entry name" value="PSPTO4464-like domains"/>
    <property type="match status" value="1"/>
</dbReference>
<accession>A0A3A1YBE6</accession>
<keyword evidence="4" id="KW-0694">RNA-binding</keyword>
<evidence type="ECO:0000313" key="5">
    <source>
        <dbReference type="EMBL" id="RIY34686.1"/>
    </source>
</evidence>
<dbReference type="GO" id="GO:0042254">
    <property type="term" value="P:ribosome biogenesis"/>
    <property type="evidence" value="ECO:0007669"/>
    <property type="project" value="UniProtKB-KW"/>
</dbReference>
<dbReference type="InterPro" id="IPR023153">
    <property type="entry name" value="DarP_sf"/>
</dbReference>
<dbReference type="Proteomes" id="UP000265916">
    <property type="component" value="Unassembled WGS sequence"/>
</dbReference>
<name>A0A3A1YBE6_9GAMM</name>
<dbReference type="InterPro" id="IPR006839">
    <property type="entry name" value="DarP"/>
</dbReference>
<dbReference type="GO" id="GO:0019843">
    <property type="term" value="F:rRNA binding"/>
    <property type="evidence" value="ECO:0007669"/>
    <property type="project" value="UniProtKB-KW"/>
</dbReference>
<keyword evidence="1" id="KW-0963">Cytoplasm</keyword>
<dbReference type="OrthoDB" id="5293604at2"/>
<gene>
    <name evidence="5" type="ORF">CKF58_07875</name>
</gene>
<dbReference type="AlphaFoldDB" id="A0A3A1YBE6"/>